<feature type="compositionally biased region" description="Acidic residues" evidence="7">
    <location>
        <begin position="629"/>
        <end position="639"/>
    </location>
</feature>
<keyword evidence="1" id="KW-0489">Methyltransferase</keyword>
<comment type="catalytic activity">
    <reaction evidence="6">
        <text>L-lysyl(27)-[histone H3] + 3 S-adenosyl-L-methionine = N(6),N(6),N(6)-trimethyl-L-lysyl(27)-[histone H3] + 3 S-adenosyl-L-homocysteine + 3 H(+)</text>
        <dbReference type="Rhea" id="RHEA:60292"/>
        <dbReference type="Rhea" id="RHEA-COMP:15535"/>
        <dbReference type="Rhea" id="RHEA-COMP:15548"/>
        <dbReference type="ChEBI" id="CHEBI:15378"/>
        <dbReference type="ChEBI" id="CHEBI:29969"/>
        <dbReference type="ChEBI" id="CHEBI:57856"/>
        <dbReference type="ChEBI" id="CHEBI:59789"/>
        <dbReference type="ChEBI" id="CHEBI:61961"/>
        <dbReference type="EC" id="2.1.1.356"/>
    </reaction>
</comment>
<evidence type="ECO:0000256" key="3">
    <source>
        <dbReference type="ARBA" id="ARBA00022691"/>
    </source>
</evidence>
<keyword evidence="4" id="KW-0805">Transcription regulation</keyword>
<feature type="region of interest" description="Disordered" evidence="7">
    <location>
        <begin position="568"/>
        <end position="653"/>
    </location>
</feature>
<feature type="compositionally biased region" description="Basic and acidic residues" evidence="7">
    <location>
        <begin position="606"/>
        <end position="621"/>
    </location>
</feature>
<evidence type="ECO:0000256" key="2">
    <source>
        <dbReference type="ARBA" id="ARBA00022679"/>
    </source>
</evidence>
<evidence type="ECO:0000256" key="1">
    <source>
        <dbReference type="ARBA" id="ARBA00022603"/>
    </source>
</evidence>
<dbReference type="PROSITE" id="PS50280">
    <property type="entry name" value="SET"/>
    <property type="match status" value="1"/>
</dbReference>
<keyword evidence="11" id="KW-1185">Reference proteome</keyword>
<dbReference type="AlphaFoldDB" id="A0A024G7R0"/>
<dbReference type="InterPro" id="IPR026489">
    <property type="entry name" value="CXC_dom"/>
</dbReference>
<dbReference type="InterPro" id="IPR001214">
    <property type="entry name" value="SET_dom"/>
</dbReference>
<dbReference type="InterPro" id="IPR045318">
    <property type="entry name" value="EZH1/2-like"/>
</dbReference>
<dbReference type="Pfam" id="PF18264">
    <property type="entry name" value="preSET_CXC"/>
    <property type="match status" value="1"/>
</dbReference>
<organism evidence="10 11">
    <name type="scientific">Albugo candida</name>
    <dbReference type="NCBI Taxonomy" id="65357"/>
    <lineage>
        <taxon>Eukaryota</taxon>
        <taxon>Sar</taxon>
        <taxon>Stramenopiles</taxon>
        <taxon>Oomycota</taxon>
        <taxon>Peronosporomycetes</taxon>
        <taxon>Albuginales</taxon>
        <taxon>Albuginaceae</taxon>
        <taxon>Albugo</taxon>
    </lineage>
</organism>
<evidence type="ECO:0000256" key="7">
    <source>
        <dbReference type="SAM" id="MobiDB-lite"/>
    </source>
</evidence>
<evidence type="ECO:0000256" key="4">
    <source>
        <dbReference type="ARBA" id="ARBA00023015"/>
    </source>
</evidence>
<feature type="domain" description="SET" evidence="8">
    <location>
        <begin position="949"/>
        <end position="1066"/>
    </location>
</feature>
<dbReference type="SMART" id="SM01114">
    <property type="entry name" value="CXC"/>
    <property type="match status" value="1"/>
</dbReference>
<protein>
    <submittedName>
        <fullName evidence="10">Uncharacterized protein</fullName>
    </submittedName>
</protein>
<evidence type="ECO:0000259" key="8">
    <source>
        <dbReference type="PROSITE" id="PS50280"/>
    </source>
</evidence>
<dbReference type="GO" id="GO:0032259">
    <property type="term" value="P:methylation"/>
    <property type="evidence" value="ECO:0007669"/>
    <property type="project" value="UniProtKB-KW"/>
</dbReference>
<evidence type="ECO:0000313" key="10">
    <source>
        <dbReference type="EMBL" id="CCI42788.1"/>
    </source>
</evidence>
<evidence type="ECO:0000256" key="5">
    <source>
        <dbReference type="ARBA" id="ARBA00023163"/>
    </source>
</evidence>
<dbReference type="STRING" id="65357.A0A024G7R0"/>
<evidence type="ECO:0000256" key="6">
    <source>
        <dbReference type="ARBA" id="ARBA00048568"/>
    </source>
</evidence>
<dbReference type="GO" id="GO:0003682">
    <property type="term" value="F:chromatin binding"/>
    <property type="evidence" value="ECO:0007669"/>
    <property type="project" value="TreeGrafter"/>
</dbReference>
<dbReference type="GO" id="GO:0005634">
    <property type="term" value="C:nucleus"/>
    <property type="evidence" value="ECO:0007669"/>
    <property type="project" value="TreeGrafter"/>
</dbReference>
<gene>
    <name evidence="10" type="ORF">BN9_035720</name>
</gene>
<keyword evidence="2" id="KW-0808">Transferase</keyword>
<keyword evidence="3" id="KW-0949">S-adenosyl-L-methionine</keyword>
<dbReference type="Gene3D" id="2.170.270.10">
    <property type="entry name" value="SET domain"/>
    <property type="match status" value="1"/>
</dbReference>
<dbReference type="OrthoDB" id="6141102at2759"/>
<keyword evidence="5" id="KW-0804">Transcription</keyword>
<dbReference type="Pfam" id="PF00856">
    <property type="entry name" value="SET"/>
    <property type="match status" value="1"/>
</dbReference>
<comment type="caution">
    <text evidence="10">The sequence shown here is derived from an EMBL/GenBank/DDBJ whole genome shotgun (WGS) entry which is preliminary data.</text>
</comment>
<dbReference type="InterPro" id="IPR046341">
    <property type="entry name" value="SET_dom_sf"/>
</dbReference>
<dbReference type="PANTHER" id="PTHR45747">
    <property type="entry name" value="HISTONE-LYSINE N-METHYLTRANSFERASE E(Z)"/>
    <property type="match status" value="1"/>
</dbReference>
<dbReference type="SMART" id="SM00317">
    <property type="entry name" value="SET"/>
    <property type="match status" value="1"/>
</dbReference>
<name>A0A024G7R0_9STRA</name>
<proteinExistence type="predicted"/>
<dbReference type="InterPro" id="IPR033467">
    <property type="entry name" value="Tesmin/TSO1-like_CXC"/>
</dbReference>
<sequence>MSRNFQSSGDQESGSRSLSWYMNPSELLSFEELQAQERELSRFKIRRRSRAPNLQARTISSRTTPEAPNSLEPNNIVSACDLGLEDRSVSHVAIDDNFEEVECSFPAIPHGTAWRKLRFSAAPRNLLLKEAETHMVPFQVDLNHSLTSYDVSGIISYKCKLGVKRALKLIQDDIIAQVLVESKSTKVDPRVNQTVSKLFKKLQVCQQRQVEHIITSVRKKVKRYLQDLATFRQQEGCGVPVLCPNIDSKCPVETHITQKRLGEVSAIHDQSPLISSFYICRDGNDETSIEEHAKQSEIVSKVTRVLHHQVGYMPKWNTYIGLRDNFLQEDDPILRYVPYVDDKSTQVPINASFYEGTTIKASRTFTEPIVADSDDDSIINESASASIEIVGDNIDADQLTPVAKANLKQIIPSAIENEIMECLLKMVIAEYSESKLAPAFNTLRAGYGFVKPEREFQKLLEREIAKEHSQEAMAKIRKVLQTKKKGKTSIYLRRLEEVQSSSCHRGVRMDVTLALQAPTASIYSNYANTPENGGLRNESEYSALVSCYRDLFCRRCFIYDCGKHGIEHPLPSERTDPLQPFLGNNTNGMDEPLARALEDSDSSDSLLKESDTEVQNDDLKETSSQSDADNNEQVEDLDVETSQVRRRRSARTQTQIVSKASAGLALQNKQIKVRSRRYRRRPENVTGVDDYMSEYLDRAFLLEAIAPCTQLLLDPKTRCSEGCYIGTNAAKIYTTKLTKKLTPPQVGIVKKLLVVIGHQPCAMTKILHAHKLLCWEVSEMLREFATNSVGFESLDMKNASSESPKRKLALSRSYKNGSYRAYLMHKLRKRMQNGGHHQSYRPCNHSGPCTASCDCVQKHLCCEAACSCDRHCINRFRGCKCSPGNCNTKSCVCFLAGRECDPDVCFSCGASSLAITAFGYKSPSNEKNSTKLELTEICENVFLSRRAHKKVGIAFSSVHGWGAFALERIYKGEFVYEYVGALLSDEEAQRCGYFYDRSGVSYLFDVNQQEVIDAARKGNKMKFANHRPMSRATLEAKIVVVRGDQRVAFFAKENIKMGQELFFDYGCSHAQLLKPKTSEP</sequence>
<dbReference type="Proteomes" id="UP000053237">
    <property type="component" value="Unassembled WGS sequence"/>
</dbReference>
<reference evidence="10 11" key="1">
    <citation type="submission" date="2012-05" db="EMBL/GenBank/DDBJ databases">
        <title>Recombination and specialization in a pathogen metapopulation.</title>
        <authorList>
            <person name="Gardiner A."/>
            <person name="Kemen E."/>
            <person name="Schultz-Larsen T."/>
            <person name="MacLean D."/>
            <person name="Van Oosterhout C."/>
            <person name="Jones J.D.G."/>
        </authorList>
    </citation>
    <scope>NUCLEOTIDE SEQUENCE [LARGE SCALE GENOMIC DNA]</scope>
    <source>
        <strain evidence="10 11">Ac Nc2</strain>
    </source>
</reference>
<evidence type="ECO:0000259" key="9">
    <source>
        <dbReference type="PROSITE" id="PS51633"/>
    </source>
</evidence>
<dbReference type="PROSITE" id="PS51633">
    <property type="entry name" value="CXC"/>
    <property type="match status" value="1"/>
</dbReference>
<dbReference type="SUPFAM" id="SSF82199">
    <property type="entry name" value="SET domain"/>
    <property type="match status" value="1"/>
</dbReference>
<evidence type="ECO:0000313" key="11">
    <source>
        <dbReference type="Proteomes" id="UP000053237"/>
    </source>
</evidence>
<dbReference type="GO" id="GO:0140951">
    <property type="term" value="F:histone H3K27 trimethyltransferase activity"/>
    <property type="evidence" value="ECO:0007669"/>
    <property type="project" value="UniProtKB-EC"/>
</dbReference>
<accession>A0A024G7R0</accession>
<dbReference type="EMBL" id="CAIX01000039">
    <property type="protein sequence ID" value="CCI42788.1"/>
    <property type="molecule type" value="Genomic_DNA"/>
</dbReference>
<dbReference type="GO" id="GO:0031507">
    <property type="term" value="P:heterochromatin formation"/>
    <property type="evidence" value="ECO:0007669"/>
    <property type="project" value="TreeGrafter"/>
</dbReference>
<dbReference type="InterPro" id="IPR041355">
    <property type="entry name" value="Pre-SET_CXC"/>
</dbReference>
<dbReference type="InParanoid" id="A0A024G7R0"/>
<feature type="domain" description="CXC" evidence="9">
    <location>
        <begin position="822"/>
        <end position="925"/>
    </location>
</feature>
<dbReference type="PANTHER" id="PTHR45747:SF4">
    <property type="entry name" value="HISTONE-LYSINE N-METHYLTRANSFERASE E(Z)"/>
    <property type="match status" value="1"/>
</dbReference>